<evidence type="ECO:0000313" key="3">
    <source>
        <dbReference type="Proteomes" id="UP001063782"/>
    </source>
</evidence>
<dbReference type="RefSeq" id="WP_263075695.1">
    <property type="nucleotide sequence ID" value="NZ_CP089977.1"/>
</dbReference>
<dbReference type="SUPFAM" id="SSF56322">
    <property type="entry name" value="ADC synthase"/>
    <property type="match status" value="1"/>
</dbReference>
<gene>
    <name evidence="2" type="ORF">LU297_06250</name>
</gene>
<dbReference type="Proteomes" id="UP001063782">
    <property type="component" value="Chromosome"/>
</dbReference>
<dbReference type="InterPro" id="IPR005801">
    <property type="entry name" value="ADC_synthase"/>
</dbReference>
<keyword evidence="3" id="KW-1185">Reference proteome</keyword>
<dbReference type="PANTHER" id="PTHR11236:SF50">
    <property type="entry name" value="AMINODEOXYCHORISMATE SYNTHASE COMPONENT 1"/>
    <property type="match status" value="1"/>
</dbReference>
<dbReference type="Gene3D" id="3.60.120.10">
    <property type="entry name" value="Anthranilate synthase"/>
    <property type="match status" value="1"/>
</dbReference>
<dbReference type="Pfam" id="PF00425">
    <property type="entry name" value="Chorismate_bind"/>
    <property type="match status" value="1"/>
</dbReference>
<reference evidence="2" key="1">
    <citation type="submission" date="2021-12" db="EMBL/GenBank/DDBJ databases">
        <title>taxonomy of Moraxella sp. ZY201224.</title>
        <authorList>
            <person name="Li F."/>
        </authorList>
    </citation>
    <scope>NUCLEOTIDE SEQUENCE</scope>
    <source>
        <strain evidence="2">ZY201224</strain>
    </source>
</reference>
<organism evidence="2 3">
    <name type="scientific">Moraxella nasicaprae</name>
    <dbReference type="NCBI Taxonomy" id="2904122"/>
    <lineage>
        <taxon>Bacteria</taxon>
        <taxon>Pseudomonadati</taxon>
        <taxon>Pseudomonadota</taxon>
        <taxon>Gammaproteobacteria</taxon>
        <taxon>Moraxellales</taxon>
        <taxon>Moraxellaceae</taxon>
        <taxon>Moraxella</taxon>
    </lineage>
</organism>
<dbReference type="InterPro" id="IPR019999">
    <property type="entry name" value="Anth_synth_I-like"/>
</dbReference>
<dbReference type="PRINTS" id="PR00095">
    <property type="entry name" value="ANTSNTHASEI"/>
</dbReference>
<sequence>MLTHHFTTSHTPSTLTALIATHHPDWQVCFLNNNHRPVIGICPKVSWTALFDDTLHIQRQTREQKTDTYPSTYTDWQHELIDYANTFANTNTETGDYAHGLMGFVGYDLAAHQLNANIAIKPNQPCAYLGHYDLYLKPSNDGFVLCGVDTKMSFFDEMIHQLDVLCKKNPPNAQSAQFIAAWQKHEYINAFEHTQEYIKAGDTYQINLTQQWQATLDNLSGILPSLQDTMNAPFAGYLQLNQDCPFAPSLSKGEGQETDMIRQARHERLFEILSVSPELFFEFYQENNNIHLMTKPIKGTRPRHDDVAIDDMLKQELATSEKDISENLMIVDLLRNDLGKYAKIGTVKTPKRFAIESFKNVHHMVSTVVAQLKEVHALEVLLGSLPAGSITGTPKKRACEIIHELEVSPRGAYCGTMGYMNFDGSGVWNVLIRTLQKSNNQAQIWAGGGITIKSDLDSEYQECFDKVGVILNFINHHA</sequence>
<name>A0ABY6F286_9GAMM</name>
<evidence type="ECO:0000259" key="1">
    <source>
        <dbReference type="Pfam" id="PF00425"/>
    </source>
</evidence>
<dbReference type="InterPro" id="IPR015890">
    <property type="entry name" value="Chorismate_C"/>
</dbReference>
<protein>
    <submittedName>
        <fullName evidence="2">Anthranilate synthase component I family protein</fullName>
    </submittedName>
</protein>
<accession>A0ABY6F286</accession>
<dbReference type="EMBL" id="CP089977">
    <property type="protein sequence ID" value="UXZ04211.1"/>
    <property type="molecule type" value="Genomic_DNA"/>
</dbReference>
<dbReference type="PANTHER" id="PTHR11236">
    <property type="entry name" value="AMINOBENZOATE/ANTHRANILATE SYNTHASE"/>
    <property type="match status" value="1"/>
</dbReference>
<proteinExistence type="predicted"/>
<evidence type="ECO:0000313" key="2">
    <source>
        <dbReference type="EMBL" id="UXZ04211.1"/>
    </source>
</evidence>
<feature type="domain" description="Chorismate-utilising enzyme C-terminal" evidence="1">
    <location>
        <begin position="184"/>
        <end position="466"/>
    </location>
</feature>